<feature type="compositionally biased region" description="Basic and acidic residues" evidence="1">
    <location>
        <begin position="58"/>
        <end position="70"/>
    </location>
</feature>
<gene>
    <name evidence="2" type="ORF">NCTC12722_04061</name>
</gene>
<dbReference type="EMBL" id="UIGB01000002">
    <property type="protein sequence ID" value="SUW27993.1"/>
    <property type="molecule type" value="Genomic_DNA"/>
</dbReference>
<proteinExistence type="predicted"/>
<accession>A0A381AYF7</accession>
<sequence>MVDLIFTSSLCLAFLSFSHGRTWLRAGDRAPRGSRKTETARPFRSARSLRAGRTHPGNRQDDRTRQDRSALPKCRPSANVRNAATITWPSLLIRPPKIRALATIADLSPVRAVAPGCMAGFLWPSTARRPLEPRIFPCRFPPQAGTPTSIPRACACSAKIRGSGRGAALRLPSARLWRLRLCFVFPAMNGSPSQRGTAPQDGER</sequence>
<evidence type="ECO:0000313" key="3">
    <source>
        <dbReference type="Proteomes" id="UP000254343"/>
    </source>
</evidence>
<dbReference type="AlphaFoldDB" id="A0A381AYF7"/>
<dbReference type="Proteomes" id="UP000254343">
    <property type="component" value="Unassembled WGS sequence"/>
</dbReference>
<protein>
    <submittedName>
        <fullName evidence="2">Uncharacterized protein</fullName>
    </submittedName>
</protein>
<feature type="region of interest" description="Disordered" evidence="1">
    <location>
        <begin position="26"/>
        <end position="76"/>
    </location>
</feature>
<feature type="compositionally biased region" description="Basic and acidic residues" evidence="1">
    <location>
        <begin position="26"/>
        <end position="41"/>
    </location>
</feature>
<evidence type="ECO:0000313" key="2">
    <source>
        <dbReference type="EMBL" id="SUW27993.1"/>
    </source>
</evidence>
<name>A0A381AYF7_AFIFE</name>
<evidence type="ECO:0000256" key="1">
    <source>
        <dbReference type="SAM" id="MobiDB-lite"/>
    </source>
</evidence>
<reference evidence="2 3" key="1">
    <citation type="submission" date="2018-06" db="EMBL/GenBank/DDBJ databases">
        <authorList>
            <consortium name="Pathogen Informatics"/>
            <person name="Doyle S."/>
        </authorList>
    </citation>
    <scope>NUCLEOTIDE SEQUENCE [LARGE SCALE GENOMIC DNA]</scope>
    <source>
        <strain evidence="2 3">NCTC12722</strain>
    </source>
</reference>
<organism evidence="2 3">
    <name type="scientific">Afipia felis</name>
    <name type="common">Cat scratch disease bacillus</name>
    <dbReference type="NCBI Taxonomy" id="1035"/>
    <lineage>
        <taxon>Bacteria</taxon>
        <taxon>Pseudomonadati</taxon>
        <taxon>Pseudomonadota</taxon>
        <taxon>Alphaproteobacteria</taxon>
        <taxon>Hyphomicrobiales</taxon>
        <taxon>Nitrobacteraceae</taxon>
        <taxon>Afipia</taxon>
    </lineage>
</organism>